<reference evidence="3" key="1">
    <citation type="submission" date="2017-04" db="EMBL/GenBank/DDBJ databases">
        <authorList>
            <person name="Varghese N."/>
            <person name="Submissions S."/>
        </authorList>
    </citation>
    <scope>NUCLEOTIDE SEQUENCE [LARGE SCALE GENOMIC DNA]</scope>
    <source>
        <strain evidence="3">DSM 16512</strain>
    </source>
</reference>
<accession>A0A1W1WTV9</accession>
<evidence type="ECO:0008006" key="4">
    <source>
        <dbReference type="Google" id="ProtNLM"/>
    </source>
</evidence>
<gene>
    <name evidence="2" type="ORF">SAMN05660197_1289</name>
</gene>
<dbReference type="RefSeq" id="WP_084275705.1">
    <property type="nucleotide sequence ID" value="NZ_AP026671.1"/>
</dbReference>
<keyword evidence="3" id="KW-1185">Reference proteome</keyword>
<evidence type="ECO:0000313" key="3">
    <source>
        <dbReference type="Proteomes" id="UP000192602"/>
    </source>
</evidence>
<keyword evidence="1" id="KW-1133">Transmembrane helix</keyword>
<dbReference type="EMBL" id="FWWZ01000001">
    <property type="protein sequence ID" value="SMC09480.1"/>
    <property type="molecule type" value="Genomic_DNA"/>
</dbReference>
<feature type="transmembrane region" description="Helical" evidence="1">
    <location>
        <begin position="42"/>
        <end position="69"/>
    </location>
</feature>
<dbReference type="STRING" id="1069081.SAMN05660197_1289"/>
<dbReference type="OrthoDB" id="5365621at2"/>
<keyword evidence="1" id="KW-0472">Membrane</keyword>
<evidence type="ECO:0000313" key="2">
    <source>
        <dbReference type="EMBL" id="SMC09480.1"/>
    </source>
</evidence>
<keyword evidence="1" id="KW-0812">Transmembrane</keyword>
<dbReference type="Proteomes" id="UP000192602">
    <property type="component" value="Unassembled WGS sequence"/>
</dbReference>
<feature type="transmembrane region" description="Helical" evidence="1">
    <location>
        <begin position="6"/>
        <end position="30"/>
    </location>
</feature>
<evidence type="ECO:0000256" key="1">
    <source>
        <dbReference type="SAM" id="Phobius"/>
    </source>
</evidence>
<feature type="transmembrane region" description="Helical" evidence="1">
    <location>
        <begin position="89"/>
        <end position="108"/>
    </location>
</feature>
<feature type="transmembrane region" description="Helical" evidence="1">
    <location>
        <begin position="120"/>
        <end position="141"/>
    </location>
</feature>
<protein>
    <recommendedName>
        <fullName evidence="4">Copper resistance protein D</fullName>
    </recommendedName>
</protein>
<dbReference type="AlphaFoldDB" id="A0A1W1WTV9"/>
<proteinExistence type="predicted"/>
<sequence length="147" mass="16913">MMNLVLYIHLLAATVWIGGSVFLFALGIFLRDKDAQKKVYFYVGPIYGYVESVWLTILIITGLWMFFHMGLENVIHGENLIAPILQKKLFLVVLITIATIIHMYIAFKTNGLERTPLQKFLSRASSMAIFVLNLIILWYAMELRTLL</sequence>
<organism evidence="2 3">
    <name type="scientific">Nitratiruptor tergarcus DSM 16512</name>
    <dbReference type="NCBI Taxonomy" id="1069081"/>
    <lineage>
        <taxon>Bacteria</taxon>
        <taxon>Pseudomonadati</taxon>
        <taxon>Campylobacterota</taxon>
        <taxon>Epsilonproteobacteria</taxon>
        <taxon>Nautiliales</taxon>
        <taxon>Nitratiruptoraceae</taxon>
        <taxon>Nitratiruptor</taxon>
    </lineage>
</organism>
<name>A0A1W1WTV9_9BACT</name>